<proteinExistence type="predicted"/>
<dbReference type="InterPro" id="IPR029064">
    <property type="entry name" value="Ribosomal_eL30-like_sf"/>
</dbReference>
<dbReference type="RefSeq" id="WP_016183001.1">
    <property type="nucleotide sequence ID" value="NZ_JXKI01000009.1"/>
</dbReference>
<dbReference type="PATRIC" id="fig|1121865.3.peg.826"/>
<protein>
    <recommendedName>
        <fullName evidence="1">Ribosomal protein eL8/eL30/eS12/Gadd45 domain-containing protein</fullName>
    </recommendedName>
</protein>
<reference evidence="2 3" key="1">
    <citation type="submission" date="2013-03" db="EMBL/GenBank/DDBJ databases">
        <title>The Genome Sequence of Enterococcus columbae ATCC_51263 (PacBio/Illumina hybrid assembly).</title>
        <authorList>
            <consortium name="The Broad Institute Genomics Platform"/>
            <consortium name="The Broad Institute Genome Sequencing Center for Infectious Disease"/>
            <person name="Earl A."/>
            <person name="Russ C."/>
            <person name="Gilmore M."/>
            <person name="Surin D."/>
            <person name="Walker B."/>
            <person name="Young S."/>
            <person name="Zeng Q."/>
            <person name="Gargeya S."/>
            <person name="Fitzgerald M."/>
            <person name="Haas B."/>
            <person name="Abouelleil A."/>
            <person name="Allen A.W."/>
            <person name="Alvarado L."/>
            <person name="Arachchi H.M."/>
            <person name="Berlin A.M."/>
            <person name="Chapman S.B."/>
            <person name="Gainer-Dewar J."/>
            <person name="Goldberg J."/>
            <person name="Griggs A."/>
            <person name="Gujja S."/>
            <person name="Hansen M."/>
            <person name="Howarth C."/>
            <person name="Imamovic A."/>
            <person name="Ireland A."/>
            <person name="Larimer J."/>
            <person name="McCowan C."/>
            <person name="Murphy C."/>
            <person name="Pearson M."/>
            <person name="Poon T.W."/>
            <person name="Priest M."/>
            <person name="Roberts A."/>
            <person name="Saif S."/>
            <person name="Shea T."/>
            <person name="Sisk P."/>
            <person name="Sykes S."/>
            <person name="Wortman J."/>
            <person name="Nusbaum C."/>
            <person name="Birren B."/>
        </authorList>
    </citation>
    <scope>NUCLEOTIDE SEQUENCE [LARGE SCALE GENOMIC DNA]</scope>
    <source>
        <strain evidence="2 3">ATCC 51263</strain>
    </source>
</reference>
<dbReference type="EMBL" id="ASWJ01000002">
    <property type="protein sequence ID" value="EOW87702.1"/>
    <property type="molecule type" value="Genomic_DNA"/>
</dbReference>
<dbReference type="eggNOG" id="COG1358">
    <property type="taxonomic scope" value="Bacteria"/>
</dbReference>
<sequence length="99" mass="10909">MNHKQRLLNLLGLAQRAGKIVSGEELVTKEIQLSKAQLVFVACDTGKNTLKKIKDKSTYYQIPCCDLLSTMELTNALGKPRKVVAVMDAGFAKKMGELI</sequence>
<comment type="caution">
    <text evidence="2">The sequence shown here is derived from an EMBL/GenBank/DDBJ whole genome shotgun (WGS) entry which is preliminary data.</text>
</comment>
<dbReference type="NCBIfam" id="NF005585">
    <property type="entry name" value="PRK07283.1"/>
    <property type="match status" value="1"/>
</dbReference>
<dbReference type="AlphaFoldDB" id="S1NF76"/>
<dbReference type="Pfam" id="PF01248">
    <property type="entry name" value="Ribosomal_L7Ae"/>
    <property type="match status" value="1"/>
</dbReference>
<feature type="domain" description="Ribosomal protein eL8/eL30/eS12/Gadd45" evidence="1">
    <location>
        <begin position="7"/>
        <end position="94"/>
    </location>
</feature>
<name>S1NF76_9ENTE</name>
<dbReference type="Gene3D" id="3.30.1330.30">
    <property type="match status" value="1"/>
</dbReference>
<gene>
    <name evidence="2" type="ORF">I568_00367</name>
</gene>
<dbReference type="Proteomes" id="UP000014113">
    <property type="component" value="Unassembled WGS sequence"/>
</dbReference>
<evidence type="ECO:0000259" key="1">
    <source>
        <dbReference type="Pfam" id="PF01248"/>
    </source>
</evidence>
<evidence type="ECO:0000313" key="3">
    <source>
        <dbReference type="Proteomes" id="UP000014113"/>
    </source>
</evidence>
<organism evidence="2 3">
    <name type="scientific">Enterococcus columbae DSM 7374 = ATCC 51263</name>
    <dbReference type="NCBI Taxonomy" id="1121865"/>
    <lineage>
        <taxon>Bacteria</taxon>
        <taxon>Bacillati</taxon>
        <taxon>Bacillota</taxon>
        <taxon>Bacilli</taxon>
        <taxon>Lactobacillales</taxon>
        <taxon>Enterococcaceae</taxon>
        <taxon>Enterococcus</taxon>
    </lineage>
</organism>
<evidence type="ECO:0000313" key="2">
    <source>
        <dbReference type="EMBL" id="EOW87702.1"/>
    </source>
</evidence>
<dbReference type="OrthoDB" id="9794863at2"/>
<accession>S1NF76</accession>
<keyword evidence="3" id="KW-1185">Reference proteome</keyword>
<dbReference type="InterPro" id="IPR004038">
    <property type="entry name" value="Ribosomal_eL8/eL30/eS12/Gad45"/>
</dbReference>
<dbReference type="SUPFAM" id="SSF55315">
    <property type="entry name" value="L30e-like"/>
    <property type="match status" value="1"/>
</dbReference>
<dbReference type="STRING" id="1121865.OMW_00839"/>